<evidence type="ECO:0000313" key="5">
    <source>
        <dbReference type="Proteomes" id="UP000278807"/>
    </source>
</evidence>
<dbReference type="AlphaFoldDB" id="A0A0R3TVR8"/>
<evidence type="ECO:0000313" key="6">
    <source>
        <dbReference type="WBParaSite" id="HNAJ_0001192901-mRNA-1"/>
    </source>
</evidence>
<dbReference type="STRING" id="102285.A0A0R3TVR8"/>
<dbReference type="PANTHER" id="PTHR13170:SF16">
    <property type="entry name" value="PROTEIN O-GLCNACASE"/>
    <property type="match status" value="1"/>
</dbReference>
<accession>A0A0R3TVR8</accession>
<reference evidence="6" key="1">
    <citation type="submission" date="2017-02" db="UniProtKB">
        <authorList>
            <consortium name="WormBaseParasite"/>
        </authorList>
    </citation>
    <scope>IDENTIFICATION</scope>
</reference>
<dbReference type="SUPFAM" id="SSF51445">
    <property type="entry name" value="(Trans)glycosidases"/>
    <property type="match status" value="1"/>
</dbReference>
<dbReference type="GO" id="GO:0016231">
    <property type="term" value="F:beta-N-acetylglucosaminidase activity"/>
    <property type="evidence" value="ECO:0007669"/>
    <property type="project" value="TreeGrafter"/>
</dbReference>
<dbReference type="InterPro" id="IPR051822">
    <property type="entry name" value="Glycosyl_Hydrolase_84"/>
</dbReference>
<gene>
    <name evidence="4" type="ORF">HNAJ_LOCUS11918</name>
</gene>
<keyword evidence="5" id="KW-1185">Reference proteome</keyword>
<reference evidence="4 5" key="2">
    <citation type="submission" date="2018-11" db="EMBL/GenBank/DDBJ databases">
        <authorList>
            <consortium name="Pathogen Informatics"/>
        </authorList>
    </citation>
    <scope>NUCLEOTIDE SEQUENCE [LARGE SCALE GENOMIC DNA]</scope>
</reference>
<dbReference type="Proteomes" id="UP000278807">
    <property type="component" value="Unassembled WGS sequence"/>
</dbReference>
<feature type="domain" description="GH84" evidence="3">
    <location>
        <begin position="18"/>
        <end position="154"/>
    </location>
</feature>
<name>A0A0R3TVR8_RODNA</name>
<evidence type="ECO:0000256" key="1">
    <source>
        <dbReference type="ARBA" id="ARBA00022801"/>
    </source>
</evidence>
<proteinExistence type="predicted"/>
<keyword evidence="1" id="KW-0378">Hydrolase</keyword>
<evidence type="ECO:0000259" key="3">
    <source>
        <dbReference type="PROSITE" id="PS52009"/>
    </source>
</evidence>
<dbReference type="InterPro" id="IPR011496">
    <property type="entry name" value="O-GlcNAcase_cat"/>
</dbReference>
<keyword evidence="2" id="KW-0326">Glycosidase</keyword>
<evidence type="ECO:0000256" key="2">
    <source>
        <dbReference type="ARBA" id="ARBA00023295"/>
    </source>
</evidence>
<dbReference type="PROSITE" id="PS52009">
    <property type="entry name" value="GH84"/>
    <property type="match status" value="1"/>
</dbReference>
<evidence type="ECO:0000313" key="4">
    <source>
        <dbReference type="EMBL" id="VDO11706.1"/>
    </source>
</evidence>
<dbReference type="Gene3D" id="3.20.20.80">
    <property type="entry name" value="Glycosidases"/>
    <property type="match status" value="1"/>
</dbReference>
<organism evidence="6">
    <name type="scientific">Rodentolepis nana</name>
    <name type="common">Dwarf tapeworm</name>
    <name type="synonym">Hymenolepis nana</name>
    <dbReference type="NCBI Taxonomy" id="102285"/>
    <lineage>
        <taxon>Eukaryota</taxon>
        <taxon>Metazoa</taxon>
        <taxon>Spiralia</taxon>
        <taxon>Lophotrochozoa</taxon>
        <taxon>Platyhelminthes</taxon>
        <taxon>Cestoda</taxon>
        <taxon>Eucestoda</taxon>
        <taxon>Cyclophyllidea</taxon>
        <taxon>Hymenolepididae</taxon>
        <taxon>Rodentolepis</taxon>
    </lineage>
</organism>
<protein>
    <submittedName>
        <fullName evidence="6">Hyaluronoglucosaminidase</fullName>
    </submittedName>
</protein>
<dbReference type="EMBL" id="UZAE01013888">
    <property type="protein sequence ID" value="VDO11706.1"/>
    <property type="molecule type" value="Genomic_DNA"/>
</dbReference>
<dbReference type="Pfam" id="PF07555">
    <property type="entry name" value="NAGidase"/>
    <property type="match status" value="1"/>
</dbReference>
<dbReference type="InterPro" id="IPR017853">
    <property type="entry name" value="GH"/>
</dbReference>
<dbReference type="PANTHER" id="PTHR13170">
    <property type="entry name" value="O-GLCNACASE"/>
    <property type="match status" value="1"/>
</dbReference>
<dbReference type="GO" id="GO:0009100">
    <property type="term" value="P:glycoprotein metabolic process"/>
    <property type="evidence" value="ECO:0007669"/>
    <property type="project" value="TreeGrafter"/>
</dbReference>
<dbReference type="WBParaSite" id="HNAJ_0001192901-mRNA-1">
    <property type="protein sequence ID" value="HNAJ_0001192901-mRNA-1"/>
    <property type="gene ID" value="HNAJ_0001192901"/>
</dbReference>
<dbReference type="OrthoDB" id="6270287at2759"/>
<sequence length="154" mass="17680">MSGLFFSDNPERPEVSDFFCGVVEGFYGRPWTYSQRRELFKRMQSMGLNAYLYAPKDEAKHRLSWRQPYNEKEAENMKSLIAAARDHNICFIFAISPGNDISFSDEADAKALQARLEQVFSSSISSYVLHIGFIKILNGVFSYPPNFSRKKLIS</sequence>